<keyword evidence="7" id="KW-0732">Signal</keyword>
<evidence type="ECO:0000256" key="6">
    <source>
        <dbReference type="SAM" id="Phobius"/>
    </source>
</evidence>
<dbReference type="RefSeq" id="XP_022302896.1">
    <property type="nucleotide sequence ID" value="XM_022447188.1"/>
</dbReference>
<feature type="transmembrane region" description="Helical" evidence="6">
    <location>
        <begin position="60"/>
        <end position="87"/>
    </location>
</feature>
<feature type="compositionally biased region" description="Pro residues" evidence="5">
    <location>
        <begin position="178"/>
        <end position="190"/>
    </location>
</feature>
<evidence type="ECO:0000256" key="4">
    <source>
        <dbReference type="ARBA" id="ARBA00023136"/>
    </source>
</evidence>
<accession>A0A8B8BIW8</accession>
<sequence length="190" mass="20700">MASIMLNFLLSFIFLWDGVGAGCIDYDGFSQSYYYKTSGCYYDDNSYSSSYSSTYYSSSISILGAVIGSIAGLIILVVLLVTVCCILRRRQASAGRVVHTTGNNLTVMTSNTGSGGYINTATYPQGTQTAYPQYTYPTQQAGSPGQYNTYLQTQAATLSEYTQNSYPRQQTAPFSGNQPPPPYTECHPQP</sequence>
<dbReference type="GeneID" id="111110616"/>
<evidence type="ECO:0000256" key="3">
    <source>
        <dbReference type="ARBA" id="ARBA00022989"/>
    </source>
</evidence>
<keyword evidence="8" id="KW-1185">Reference proteome</keyword>
<feature type="region of interest" description="Disordered" evidence="5">
    <location>
        <begin position="163"/>
        <end position="190"/>
    </location>
</feature>
<evidence type="ECO:0000256" key="2">
    <source>
        <dbReference type="ARBA" id="ARBA00022692"/>
    </source>
</evidence>
<protein>
    <submittedName>
        <fullName evidence="9">Uncharacterized protein LOC111110616</fullName>
    </submittedName>
</protein>
<keyword evidence="2 6" id="KW-0812">Transmembrane</keyword>
<feature type="chain" id="PRO_5034214033" evidence="7">
    <location>
        <begin position="22"/>
        <end position="190"/>
    </location>
</feature>
<dbReference type="PANTHER" id="PTHR31395">
    <property type="entry name" value="SHISA"/>
    <property type="match status" value="1"/>
</dbReference>
<organism evidence="8 9">
    <name type="scientific">Crassostrea virginica</name>
    <name type="common">Eastern oyster</name>
    <dbReference type="NCBI Taxonomy" id="6565"/>
    <lineage>
        <taxon>Eukaryota</taxon>
        <taxon>Metazoa</taxon>
        <taxon>Spiralia</taxon>
        <taxon>Lophotrochozoa</taxon>
        <taxon>Mollusca</taxon>
        <taxon>Bivalvia</taxon>
        <taxon>Autobranchia</taxon>
        <taxon>Pteriomorphia</taxon>
        <taxon>Ostreida</taxon>
        <taxon>Ostreoidea</taxon>
        <taxon>Ostreidae</taxon>
        <taxon>Crassostrea</taxon>
    </lineage>
</organism>
<dbReference type="AlphaFoldDB" id="A0A8B8BIW8"/>
<dbReference type="KEGG" id="cvn:111110616"/>
<dbReference type="PANTHER" id="PTHR31395:SF23">
    <property type="entry name" value="GEO05642P1"/>
    <property type="match status" value="1"/>
</dbReference>
<dbReference type="GO" id="GO:0016020">
    <property type="term" value="C:membrane"/>
    <property type="evidence" value="ECO:0007669"/>
    <property type="project" value="UniProtKB-SubCell"/>
</dbReference>
<gene>
    <name evidence="9" type="primary">LOC111110616</name>
</gene>
<name>A0A8B8BIW8_CRAVI</name>
<keyword evidence="4 6" id="KW-0472">Membrane</keyword>
<keyword evidence="3 6" id="KW-1133">Transmembrane helix</keyword>
<feature type="compositionally biased region" description="Polar residues" evidence="5">
    <location>
        <begin position="163"/>
        <end position="177"/>
    </location>
</feature>
<feature type="signal peptide" evidence="7">
    <location>
        <begin position="1"/>
        <end position="21"/>
    </location>
</feature>
<evidence type="ECO:0000256" key="7">
    <source>
        <dbReference type="SAM" id="SignalP"/>
    </source>
</evidence>
<comment type="subcellular location">
    <subcellularLocation>
        <location evidence="1">Membrane</location>
    </subcellularLocation>
</comment>
<evidence type="ECO:0000256" key="1">
    <source>
        <dbReference type="ARBA" id="ARBA00004370"/>
    </source>
</evidence>
<reference evidence="9" key="1">
    <citation type="submission" date="2025-08" db="UniProtKB">
        <authorList>
            <consortium name="RefSeq"/>
        </authorList>
    </citation>
    <scope>IDENTIFICATION</scope>
    <source>
        <tissue evidence="9">Whole sample</tissue>
    </source>
</reference>
<evidence type="ECO:0000256" key="5">
    <source>
        <dbReference type="SAM" id="MobiDB-lite"/>
    </source>
</evidence>
<evidence type="ECO:0000313" key="8">
    <source>
        <dbReference type="Proteomes" id="UP000694844"/>
    </source>
</evidence>
<evidence type="ECO:0000313" key="9">
    <source>
        <dbReference type="RefSeq" id="XP_022302896.1"/>
    </source>
</evidence>
<dbReference type="InterPro" id="IPR026910">
    <property type="entry name" value="Shisa"/>
</dbReference>
<dbReference type="Proteomes" id="UP000694844">
    <property type="component" value="Chromosome 8"/>
</dbReference>
<proteinExistence type="predicted"/>